<reference evidence="3" key="1">
    <citation type="submission" date="2018-04" db="EMBL/GenBank/DDBJ databases">
        <authorList>
            <person name="Lucker S."/>
            <person name="Sakoula D."/>
        </authorList>
    </citation>
    <scope>NUCLEOTIDE SEQUENCE [LARGE SCALE GENOMIC DNA]</scope>
</reference>
<accession>A0A330L6J1</accession>
<dbReference type="InParanoid" id="A0A330L6J1"/>
<keyword evidence="3" id="KW-1185">Reference proteome</keyword>
<feature type="signal peptide" evidence="1">
    <location>
        <begin position="1"/>
        <end position="20"/>
    </location>
</feature>
<dbReference type="OrthoDB" id="5540922at2"/>
<organism evidence="2 3">
    <name type="scientific">Nitrospira lenta</name>
    <dbReference type="NCBI Taxonomy" id="1436998"/>
    <lineage>
        <taxon>Bacteria</taxon>
        <taxon>Pseudomonadati</taxon>
        <taxon>Nitrospirota</taxon>
        <taxon>Nitrospiria</taxon>
        <taxon>Nitrospirales</taxon>
        <taxon>Nitrospiraceae</taxon>
        <taxon>Nitrospira</taxon>
    </lineage>
</organism>
<evidence type="ECO:0000313" key="2">
    <source>
        <dbReference type="EMBL" id="SPP64792.1"/>
    </source>
</evidence>
<gene>
    <name evidence="2" type="ORF">NITLEN_20432</name>
</gene>
<keyword evidence="2" id="KW-0449">Lipoprotein</keyword>
<dbReference type="EMBL" id="OUNR01000012">
    <property type="protein sequence ID" value="SPP64792.1"/>
    <property type="molecule type" value="Genomic_DNA"/>
</dbReference>
<evidence type="ECO:0000313" key="3">
    <source>
        <dbReference type="Proteomes" id="UP000248168"/>
    </source>
</evidence>
<protein>
    <submittedName>
        <fullName evidence="2">Lipoprotein</fullName>
    </submittedName>
</protein>
<evidence type="ECO:0000256" key="1">
    <source>
        <dbReference type="SAM" id="SignalP"/>
    </source>
</evidence>
<dbReference type="RefSeq" id="WP_121989123.1">
    <property type="nucleotide sequence ID" value="NZ_OUNR01000012.1"/>
</dbReference>
<dbReference type="AlphaFoldDB" id="A0A330L6J1"/>
<proteinExistence type="predicted"/>
<sequence length="108" mass="11436">MRVGSMVLGALLLFSTTACVSSQVKLPSAAVGASEKALGHTEGSAVGILLFGYIPIMQNGRFERAYLEAVQNGGGNRLTDVEISERWFWGGVLNGFIFKVEGTAVANK</sequence>
<dbReference type="Proteomes" id="UP000248168">
    <property type="component" value="Unassembled WGS sequence"/>
</dbReference>
<feature type="chain" id="PRO_5016417145" evidence="1">
    <location>
        <begin position="21"/>
        <end position="108"/>
    </location>
</feature>
<name>A0A330L6J1_9BACT</name>
<keyword evidence="1" id="KW-0732">Signal</keyword>
<dbReference type="PROSITE" id="PS51257">
    <property type="entry name" value="PROKAR_LIPOPROTEIN"/>
    <property type="match status" value="1"/>
</dbReference>